<keyword evidence="1 5" id="KW-0732">Signal</keyword>
<dbReference type="PROSITE" id="PS51034">
    <property type="entry name" value="ZP_2"/>
    <property type="match status" value="1"/>
</dbReference>
<dbReference type="AlphaFoldDB" id="A0A5A9N5A7"/>
<keyword evidence="4" id="KW-0472">Membrane</keyword>
<dbReference type="Proteomes" id="UP000324632">
    <property type="component" value="Chromosome 22"/>
</dbReference>
<dbReference type="Pfam" id="PF00100">
    <property type="entry name" value="Zona_pellucida"/>
    <property type="match status" value="1"/>
</dbReference>
<dbReference type="InterPro" id="IPR001507">
    <property type="entry name" value="ZP_dom"/>
</dbReference>
<dbReference type="Gene3D" id="2.60.40.4100">
    <property type="entry name" value="Zona pellucida, ZP-C domain"/>
    <property type="match status" value="1"/>
</dbReference>
<evidence type="ECO:0000313" key="7">
    <source>
        <dbReference type="EMBL" id="KAA0704890.1"/>
    </source>
</evidence>
<name>A0A5A9N5A7_9TELE</name>
<keyword evidence="4" id="KW-1133">Transmembrane helix</keyword>
<feature type="transmembrane region" description="Helical" evidence="4">
    <location>
        <begin position="678"/>
        <end position="698"/>
    </location>
</feature>
<keyword evidence="3" id="KW-0325">Glycoprotein</keyword>
<reference evidence="7 8" key="1">
    <citation type="journal article" date="2019" name="Mol. Ecol. Resour.">
        <title>Chromosome-level genome assembly of Triplophysa tibetana, a fish adapted to the harsh high-altitude environment of the Tibetan Plateau.</title>
        <authorList>
            <person name="Yang X."/>
            <person name="Liu H."/>
            <person name="Ma Z."/>
            <person name="Zou Y."/>
            <person name="Zou M."/>
            <person name="Mao Y."/>
            <person name="Li X."/>
            <person name="Wang H."/>
            <person name="Chen T."/>
            <person name="Wang W."/>
            <person name="Yang R."/>
        </authorList>
    </citation>
    <scope>NUCLEOTIDE SEQUENCE [LARGE SCALE GENOMIC DNA]</scope>
    <source>
        <strain evidence="7">TTIB1903HZAU</strain>
        <tissue evidence="7">Muscle</tissue>
    </source>
</reference>
<dbReference type="InterPro" id="IPR055355">
    <property type="entry name" value="ZP-C"/>
</dbReference>
<gene>
    <name evidence="7" type="ORF">E1301_Tti000795</name>
</gene>
<accession>A0A5A9N5A7</accession>
<comment type="caution">
    <text evidence="7">The sequence shown here is derived from an EMBL/GenBank/DDBJ whole genome shotgun (WGS) entry which is preliminary data.</text>
</comment>
<protein>
    <submittedName>
        <fullName evidence="7">Deleted in malignant brain tumors 1 protein Hensin</fullName>
    </submittedName>
</protein>
<keyword evidence="2" id="KW-1015">Disulfide bond</keyword>
<dbReference type="InterPro" id="IPR048290">
    <property type="entry name" value="ZP_chr"/>
</dbReference>
<evidence type="ECO:0000256" key="4">
    <source>
        <dbReference type="SAM" id="Phobius"/>
    </source>
</evidence>
<dbReference type="Gene3D" id="2.60.40.3210">
    <property type="entry name" value="Zona pellucida, ZP-N domain"/>
    <property type="match status" value="1"/>
</dbReference>
<organism evidence="7 8">
    <name type="scientific">Triplophysa tibetana</name>
    <dbReference type="NCBI Taxonomy" id="1572043"/>
    <lineage>
        <taxon>Eukaryota</taxon>
        <taxon>Metazoa</taxon>
        <taxon>Chordata</taxon>
        <taxon>Craniata</taxon>
        <taxon>Vertebrata</taxon>
        <taxon>Euteleostomi</taxon>
        <taxon>Actinopterygii</taxon>
        <taxon>Neopterygii</taxon>
        <taxon>Teleostei</taxon>
        <taxon>Ostariophysi</taxon>
        <taxon>Cypriniformes</taxon>
        <taxon>Nemacheilidae</taxon>
        <taxon>Triplophysa</taxon>
    </lineage>
</organism>
<evidence type="ECO:0000313" key="8">
    <source>
        <dbReference type="Proteomes" id="UP000324632"/>
    </source>
</evidence>
<evidence type="ECO:0000259" key="6">
    <source>
        <dbReference type="PROSITE" id="PS51034"/>
    </source>
</evidence>
<feature type="signal peptide" evidence="5">
    <location>
        <begin position="1"/>
        <end position="22"/>
    </location>
</feature>
<dbReference type="InterPro" id="IPR055356">
    <property type="entry name" value="ZP-N"/>
</dbReference>
<dbReference type="EMBL" id="SOYY01000022">
    <property type="protein sequence ID" value="KAA0704890.1"/>
    <property type="molecule type" value="Genomic_DNA"/>
</dbReference>
<feature type="domain" description="ZP" evidence="6">
    <location>
        <begin position="383"/>
        <end position="628"/>
    </location>
</feature>
<dbReference type="PRINTS" id="PR00023">
    <property type="entry name" value="ZPELLUCIDA"/>
</dbReference>
<evidence type="ECO:0000256" key="2">
    <source>
        <dbReference type="ARBA" id="ARBA00023157"/>
    </source>
</evidence>
<dbReference type="PANTHER" id="PTHR14002">
    <property type="entry name" value="ENDOGLIN/TGF-BETA RECEPTOR TYPE III"/>
    <property type="match status" value="1"/>
</dbReference>
<evidence type="ECO:0000256" key="1">
    <source>
        <dbReference type="ARBA" id="ARBA00022729"/>
    </source>
</evidence>
<dbReference type="InterPro" id="IPR042235">
    <property type="entry name" value="ZP-C_dom"/>
</dbReference>
<evidence type="ECO:0000256" key="3">
    <source>
        <dbReference type="ARBA" id="ARBA00023180"/>
    </source>
</evidence>
<dbReference type="PANTHER" id="PTHR14002:SF59">
    <property type="entry name" value="CUB AND ZONA PELLUCIDA-LIKE DOMAIN-CONTAINING PROTEIN 1-RELATED"/>
    <property type="match status" value="1"/>
</dbReference>
<dbReference type="SMART" id="SM00241">
    <property type="entry name" value="ZP"/>
    <property type="match status" value="1"/>
</dbReference>
<evidence type="ECO:0000256" key="5">
    <source>
        <dbReference type="SAM" id="SignalP"/>
    </source>
</evidence>
<sequence length="713" mass="79441">MSNTVLLLLLICLAIFVDPAVGFYGGSMTFSPENRYPDGTVEMHFYYRESGRGPCDPKYSWRCESEDCGHLTSSEPQLTYQDRLDQSSWCQTERHMITNVTSNDVFILGGGSCCWANNVNDIRELKLQTLVDARRRSDTRSPNRSPISAAIPHMRFPQNCFETLQLLAYDPDGDQVRCKCPSCNQHPNIHVDEGLCALKRNGLLAVGLHAFQLILEDYSVSNITLTNGKGISTLRSDLNWTKSSDATPLSQVPLQFAVEILPPVESCVPGVTSPIFLSPTPLHGDVQHAAVGKIHVITLRAQSSGSRINDFQVSAPWNMSKTLQNESDGVTVATLIWTPQVKDLHRQVPVCFSAETLYSQSKMRCIVVIVAKSEVLSGEAEILCEDNTISIAVQKTSMKGIDQNWLQLRDPTCSLTSNETHILGTMSLNTCGTTIEESGDFLVFKNEINSFENPNEVITRRSQVKISFSCQYPRVSSVSNHYKNLKSDYIFTESSFGTFGYSFDIFTDQNFSRQVDSSLHVMEVNVMDVLYMGIEAHSALPDIRLFVESCRATPDDNPHSVLFYDIIKNGCVLDDTVNVFSGDLRKFQFRIKAFKFTGDYTEVYISCSVILCAEASLNSRCAQGCLEETALRRKRDVTQETATHYITQGPFRVLRQNQHSEAASGSEDSLHISVSTGVFAGLFILCLMALVGLFVYNAKKARAQDSMYLLSSF</sequence>
<keyword evidence="8" id="KW-1185">Reference proteome</keyword>
<keyword evidence="4" id="KW-0812">Transmembrane</keyword>
<feature type="chain" id="PRO_5022901381" evidence="5">
    <location>
        <begin position="23"/>
        <end position="713"/>
    </location>
</feature>
<proteinExistence type="predicted"/>
<dbReference type="Pfam" id="PF23344">
    <property type="entry name" value="ZP-N"/>
    <property type="match status" value="1"/>
</dbReference>